<dbReference type="EMBL" id="OZ034814">
    <property type="protein sequence ID" value="CAL1361271.1"/>
    <property type="molecule type" value="Genomic_DNA"/>
</dbReference>
<keyword evidence="1" id="KW-0812">Transmembrane</keyword>
<evidence type="ECO:0000256" key="1">
    <source>
        <dbReference type="SAM" id="Phobius"/>
    </source>
</evidence>
<keyword evidence="1" id="KW-1133">Transmembrane helix</keyword>
<protein>
    <submittedName>
        <fullName evidence="2">Uncharacterized protein</fullName>
    </submittedName>
</protein>
<accession>A0AAV2CYU5</accession>
<keyword evidence="3" id="KW-1185">Reference proteome</keyword>
<evidence type="ECO:0000313" key="3">
    <source>
        <dbReference type="Proteomes" id="UP001497516"/>
    </source>
</evidence>
<reference evidence="2 3" key="1">
    <citation type="submission" date="2024-04" db="EMBL/GenBank/DDBJ databases">
        <authorList>
            <person name="Fracassetti M."/>
        </authorList>
    </citation>
    <scope>NUCLEOTIDE SEQUENCE [LARGE SCALE GENOMIC DNA]</scope>
</reference>
<gene>
    <name evidence="2" type="ORF">LTRI10_LOCUS8653</name>
</gene>
<dbReference type="Proteomes" id="UP001497516">
    <property type="component" value="Chromosome 10"/>
</dbReference>
<organism evidence="2 3">
    <name type="scientific">Linum trigynum</name>
    <dbReference type="NCBI Taxonomy" id="586398"/>
    <lineage>
        <taxon>Eukaryota</taxon>
        <taxon>Viridiplantae</taxon>
        <taxon>Streptophyta</taxon>
        <taxon>Embryophyta</taxon>
        <taxon>Tracheophyta</taxon>
        <taxon>Spermatophyta</taxon>
        <taxon>Magnoliopsida</taxon>
        <taxon>eudicotyledons</taxon>
        <taxon>Gunneridae</taxon>
        <taxon>Pentapetalae</taxon>
        <taxon>rosids</taxon>
        <taxon>fabids</taxon>
        <taxon>Malpighiales</taxon>
        <taxon>Linaceae</taxon>
        <taxon>Linum</taxon>
    </lineage>
</organism>
<evidence type="ECO:0000313" key="2">
    <source>
        <dbReference type="EMBL" id="CAL1361271.1"/>
    </source>
</evidence>
<dbReference type="AlphaFoldDB" id="A0AAV2CYU5"/>
<proteinExistence type="predicted"/>
<keyword evidence="1" id="KW-0472">Membrane</keyword>
<sequence>MNLISKTPTSKEDAYLKNFLLFATGVVVFLALLASMSSFLLGRLRLSSSTATGIAKHRYRRCQAPSSSSCP</sequence>
<name>A0AAV2CYU5_9ROSI</name>
<feature type="transmembrane region" description="Helical" evidence="1">
    <location>
        <begin position="20"/>
        <end position="41"/>
    </location>
</feature>